<evidence type="ECO:0000313" key="2">
    <source>
        <dbReference type="EMBL" id="MDP9832883.1"/>
    </source>
</evidence>
<feature type="domain" description="Spore protein YkvP/CgeB glycosyl transferase-like" evidence="1">
    <location>
        <begin position="236"/>
        <end position="346"/>
    </location>
</feature>
<dbReference type="Pfam" id="PF13524">
    <property type="entry name" value="Glyco_trans_1_2"/>
    <property type="match status" value="1"/>
</dbReference>
<dbReference type="InterPro" id="IPR055259">
    <property type="entry name" value="YkvP/CgeB_Glyco_trans-like"/>
</dbReference>
<organism evidence="2 3">
    <name type="scientific">Trueperella abortisuis</name>
    <dbReference type="NCBI Taxonomy" id="445930"/>
    <lineage>
        <taxon>Bacteria</taxon>
        <taxon>Bacillati</taxon>
        <taxon>Actinomycetota</taxon>
        <taxon>Actinomycetes</taxon>
        <taxon>Actinomycetales</taxon>
        <taxon>Actinomycetaceae</taxon>
        <taxon>Trueperella</taxon>
    </lineage>
</organism>
<dbReference type="Gene3D" id="3.40.50.2000">
    <property type="entry name" value="Glycogen Phosphorylase B"/>
    <property type="match status" value="1"/>
</dbReference>
<evidence type="ECO:0000313" key="3">
    <source>
        <dbReference type="Proteomes" id="UP001230145"/>
    </source>
</evidence>
<gene>
    <name evidence="2" type="ORF">J2S45_001562</name>
</gene>
<dbReference type="Proteomes" id="UP001230145">
    <property type="component" value="Unassembled WGS sequence"/>
</dbReference>
<dbReference type="InterPro" id="IPR029044">
    <property type="entry name" value="Nucleotide-diphossugar_trans"/>
</dbReference>
<dbReference type="EMBL" id="JAUSQL010000001">
    <property type="protein sequence ID" value="MDP9832883.1"/>
    <property type="molecule type" value="Genomic_DNA"/>
</dbReference>
<accession>A0ABT9PJI1</accession>
<proteinExistence type="predicted"/>
<evidence type="ECO:0000259" key="1">
    <source>
        <dbReference type="Pfam" id="PF13524"/>
    </source>
</evidence>
<dbReference type="SUPFAM" id="SSF53756">
    <property type="entry name" value="UDP-Glycosyltransferase/glycogen phosphorylase"/>
    <property type="match status" value="1"/>
</dbReference>
<name>A0ABT9PJI1_9ACTO</name>
<dbReference type="SUPFAM" id="SSF53448">
    <property type="entry name" value="Nucleotide-diphospho-sugar transferases"/>
    <property type="match status" value="1"/>
</dbReference>
<keyword evidence="3" id="KW-1185">Reference proteome</keyword>
<reference evidence="2 3" key="1">
    <citation type="submission" date="2023-07" db="EMBL/GenBank/DDBJ databases">
        <title>Sequencing the genomes of 1000 actinobacteria strains.</title>
        <authorList>
            <person name="Klenk H.-P."/>
        </authorList>
    </citation>
    <scope>NUCLEOTIDE SEQUENCE [LARGE SCALE GENOMIC DNA]</scope>
    <source>
        <strain evidence="2 3">DSM 19515</strain>
    </source>
</reference>
<sequence length="587" mass="65928">MDTPVDAVKQCHGHSRFDLPLPTPRRALRVGTILDPFTDLAFSYEWHQVPLTPDNWRTRINGLDLLFVESAWHGNSDSWQYQLTGSAAPSQQLRALVSECQNLAIPTVFWNKEDPYHFDDFIDTARLFDWTFTTEAKLVTRYVQELGHDRVGALLFAAQPAIHNPSGSLPPENRRGVCFAGTYFSHKFPERRDQIEMLLDGALTAQKDGCTKLEIFSRFQDLSDTYRFPDRYQPFVSGELNYEEMLSAYRAYECFLNVNSIPDSQTMFSRRVFEVLACGTPVISAPSPALEPIFGQGVIQVQTSEDAANWIKALHRSPALRDELTYEARMRILMDHTYSHRVDDVLRFTGLDDFVIGEPEVSIIVSTNRPYQVDHLLRQVAHQVGVKVQLLLGTHGFRASEDQVSTALNLGLDAQWIEIDAGISLGSVYNLLISRADCPLIAKFDDDDDYGPYYLLEQTSAIASMGADLCGKQSHFLRIHHRGRERLIVTYPGQEHKFTSFISGPTFLAIAEVMKEIGFEDLARGEDTALLRAVRAGGGKVFATGRHGFVQNRMGTAHTWSAPSVELLRHSVLVESPVLVSASSDRA</sequence>
<dbReference type="RefSeq" id="WP_307635038.1">
    <property type="nucleotide sequence ID" value="NZ_JAUSQL010000001.1"/>
</dbReference>
<comment type="caution">
    <text evidence="2">The sequence shown here is derived from an EMBL/GenBank/DDBJ whole genome shotgun (WGS) entry which is preliminary data.</text>
</comment>
<dbReference type="Gene3D" id="3.90.550.10">
    <property type="entry name" value="Spore Coat Polysaccharide Biosynthesis Protein SpsA, Chain A"/>
    <property type="match status" value="1"/>
</dbReference>
<protein>
    <submittedName>
        <fullName evidence="2">Glycosyltransferase involved in cell wall biosynthesis</fullName>
    </submittedName>
</protein>